<dbReference type="Gene3D" id="3.60.10.10">
    <property type="entry name" value="Endonuclease/exonuclease/phosphatase"/>
    <property type="match status" value="1"/>
</dbReference>
<keyword evidence="3" id="KW-1185">Reference proteome</keyword>
<dbReference type="GO" id="GO:0003824">
    <property type="term" value="F:catalytic activity"/>
    <property type="evidence" value="ECO:0007669"/>
    <property type="project" value="InterPro"/>
</dbReference>
<reference evidence="2" key="1">
    <citation type="submission" date="2022-03" db="EMBL/GenBank/DDBJ databases">
        <authorList>
            <person name="Tunstrom K."/>
        </authorList>
    </citation>
    <scope>NUCLEOTIDE SEQUENCE</scope>
</reference>
<dbReference type="SUPFAM" id="SSF56219">
    <property type="entry name" value="DNase I-like"/>
    <property type="match status" value="1"/>
</dbReference>
<dbReference type="PANTHER" id="PTHR33273">
    <property type="entry name" value="DOMAIN-CONTAINING PROTEIN, PUTATIVE-RELATED"/>
    <property type="match status" value="1"/>
</dbReference>
<dbReference type="Pfam" id="PF14529">
    <property type="entry name" value="Exo_endo_phos_2"/>
    <property type="match status" value="1"/>
</dbReference>
<comment type="caution">
    <text evidence="2">The sequence shown here is derived from an EMBL/GenBank/DDBJ whole genome shotgun (WGS) entry which is preliminary data.</text>
</comment>
<evidence type="ECO:0000259" key="1">
    <source>
        <dbReference type="Pfam" id="PF14529"/>
    </source>
</evidence>
<dbReference type="InterPro" id="IPR036691">
    <property type="entry name" value="Endo/exonu/phosph_ase_sf"/>
</dbReference>
<dbReference type="InterPro" id="IPR005135">
    <property type="entry name" value="Endo/exonuclease/phosphatase"/>
</dbReference>
<evidence type="ECO:0000313" key="3">
    <source>
        <dbReference type="Proteomes" id="UP001153954"/>
    </source>
</evidence>
<accession>A0AAU9TTL9</accession>
<gene>
    <name evidence="2" type="ORF">EEDITHA_LOCUS6474</name>
</gene>
<proteinExistence type="predicted"/>
<dbReference type="AlphaFoldDB" id="A0AAU9TTL9"/>
<dbReference type="PANTHER" id="PTHR33273:SF4">
    <property type="entry name" value="ENDONUCLEASE_EXONUCLEASE_PHOSPHATASE DOMAIN-CONTAINING PROTEIN"/>
    <property type="match status" value="1"/>
</dbReference>
<feature type="domain" description="Endonuclease/exonuclease/phosphatase" evidence="1">
    <location>
        <begin position="110"/>
        <end position="222"/>
    </location>
</feature>
<dbReference type="Proteomes" id="UP001153954">
    <property type="component" value="Unassembled WGS sequence"/>
</dbReference>
<evidence type="ECO:0000313" key="2">
    <source>
        <dbReference type="EMBL" id="CAH2090526.1"/>
    </source>
</evidence>
<sequence length="412" mass="47648">MDKNLKDTFSLNLFQWNSQSLRPKLNEFSCLLHQEKIHIAIISETWLEPESSLTISKYNIYRTDRPDGYGGVAVITHKSIKVQPCQFYVNNTGIELIHIKLLNCHYIENIISVYCPSSINTTQSDWDDIFTKFPKKSIIAGDFNGHHIQWSYKSNIRGTQLLDSCIENGYIDINNGAATRIKLVNNLIQETSPDITFVSSDIAIQFNWQVTSESLGSDHMIIKYSICNRGKCSSVRKRNFIKADWLRYQYLIENQLNSSDFSSSHNVQFLYDNFVNCLNTAADSCIPQYKICKDPTSKFKPKPYWSPVISEAVAKRRLALKVFRRNPTPLNYSRWQKTIVIAKKLIREAKFKSWQTFCDSIDEATTASDMWRRMRWYKGIKQNSFSVSSDKKEELLHLLAPDYVSSLPPKLV</sequence>
<protein>
    <recommendedName>
        <fullName evidence="1">Endonuclease/exonuclease/phosphatase domain-containing protein</fullName>
    </recommendedName>
</protein>
<organism evidence="2 3">
    <name type="scientific">Euphydryas editha</name>
    <name type="common">Edith's checkerspot</name>
    <dbReference type="NCBI Taxonomy" id="104508"/>
    <lineage>
        <taxon>Eukaryota</taxon>
        <taxon>Metazoa</taxon>
        <taxon>Ecdysozoa</taxon>
        <taxon>Arthropoda</taxon>
        <taxon>Hexapoda</taxon>
        <taxon>Insecta</taxon>
        <taxon>Pterygota</taxon>
        <taxon>Neoptera</taxon>
        <taxon>Endopterygota</taxon>
        <taxon>Lepidoptera</taxon>
        <taxon>Glossata</taxon>
        <taxon>Ditrysia</taxon>
        <taxon>Papilionoidea</taxon>
        <taxon>Nymphalidae</taxon>
        <taxon>Nymphalinae</taxon>
        <taxon>Euphydryas</taxon>
    </lineage>
</organism>
<dbReference type="EMBL" id="CAKOGL010000009">
    <property type="protein sequence ID" value="CAH2090526.1"/>
    <property type="molecule type" value="Genomic_DNA"/>
</dbReference>
<name>A0AAU9TTL9_EUPED</name>